<dbReference type="GO" id="GO:0005385">
    <property type="term" value="F:zinc ion transmembrane transporter activity"/>
    <property type="evidence" value="ECO:0007669"/>
    <property type="project" value="TreeGrafter"/>
</dbReference>
<feature type="transmembrane region" description="Helical" evidence="5">
    <location>
        <begin position="6"/>
        <end position="24"/>
    </location>
</feature>
<feature type="transmembrane region" description="Helical" evidence="5">
    <location>
        <begin position="223"/>
        <end position="242"/>
    </location>
</feature>
<evidence type="ECO:0000256" key="4">
    <source>
        <dbReference type="ARBA" id="ARBA00022833"/>
    </source>
</evidence>
<keyword evidence="3" id="KW-1003">Cell membrane</keyword>
<evidence type="ECO:0000256" key="1">
    <source>
        <dbReference type="ARBA" id="ARBA00004651"/>
    </source>
</evidence>
<keyword evidence="4" id="KW-0862">Zinc</keyword>
<feature type="transmembrane region" description="Helical" evidence="5">
    <location>
        <begin position="31"/>
        <end position="49"/>
    </location>
</feature>
<evidence type="ECO:0008006" key="8">
    <source>
        <dbReference type="Google" id="ProtNLM"/>
    </source>
</evidence>
<keyword evidence="5" id="KW-0812">Transmembrane</keyword>
<evidence type="ECO:0000256" key="3">
    <source>
        <dbReference type="ARBA" id="ARBA00022475"/>
    </source>
</evidence>
<reference evidence="6 7" key="1">
    <citation type="submission" date="2016-12" db="EMBL/GenBank/DDBJ databases">
        <title>The whole genome sequencing and assembly of Bacillus cohnii DSM 6307T strain.</title>
        <authorList>
            <person name="Lee Y.-J."/>
            <person name="Yi H."/>
            <person name="Bahn Y.-S."/>
            <person name="Kim J.F."/>
            <person name="Lee D.-W."/>
        </authorList>
    </citation>
    <scope>NUCLEOTIDE SEQUENCE [LARGE SCALE GENOMIC DNA]</scope>
    <source>
        <strain evidence="6 7">DSM 6307</strain>
    </source>
</reference>
<dbReference type="Proteomes" id="UP000215224">
    <property type="component" value="Chromosome"/>
</dbReference>
<dbReference type="PANTHER" id="PTHR11040:SF211">
    <property type="entry name" value="ZINC TRANSPORTER ZIP11"/>
    <property type="match status" value="1"/>
</dbReference>
<evidence type="ECO:0000313" key="7">
    <source>
        <dbReference type="Proteomes" id="UP000215224"/>
    </source>
</evidence>
<dbReference type="PANTHER" id="PTHR11040">
    <property type="entry name" value="ZINC/IRON TRANSPORTER"/>
    <property type="match status" value="1"/>
</dbReference>
<accession>A0A223KQZ6</accession>
<keyword evidence="5" id="KW-0472">Membrane</keyword>
<gene>
    <name evidence="6" type="ORF">BC6307_11030</name>
</gene>
<dbReference type="RefSeq" id="WP_066420732.1">
    <property type="nucleotide sequence ID" value="NZ_CP018866.1"/>
</dbReference>
<feature type="transmembrane region" description="Helical" evidence="5">
    <location>
        <begin position="165"/>
        <end position="185"/>
    </location>
</feature>
<feature type="transmembrane region" description="Helical" evidence="5">
    <location>
        <begin position="104"/>
        <end position="125"/>
    </location>
</feature>
<keyword evidence="7" id="KW-1185">Reference proteome</keyword>
<feature type="transmembrane region" description="Helical" evidence="5">
    <location>
        <begin position="131"/>
        <end position="153"/>
    </location>
</feature>
<dbReference type="AlphaFoldDB" id="A0A223KQZ6"/>
<feature type="transmembrane region" description="Helical" evidence="5">
    <location>
        <begin position="61"/>
        <end position="83"/>
    </location>
</feature>
<evidence type="ECO:0000256" key="2">
    <source>
        <dbReference type="ARBA" id="ARBA00006939"/>
    </source>
</evidence>
<evidence type="ECO:0000313" key="6">
    <source>
        <dbReference type="EMBL" id="AST91774.1"/>
    </source>
</evidence>
<sequence length="243" mass="26165">MVQALFWGGLVGLALIIGAIFALLFSVPRKLTGYIMAFGTGILIGAAAFELLGKVNEDKGYVYVILGFIIGATLFTISEYYISKKGGHHRKRSKENNHNNSGKAIFIGTIIDAIPESMIIGVGILKEHTVSWVIVLAIFISNLPEALSSTVGLKRDGYSKKKIMTMWSIVMVLSSLSSFSGYVIFNELSEQYVSFISGIAAGGIITMVSSTMMPEAYEEGGPIVGFVSALGLLCSYVLSFIVH</sequence>
<dbReference type="EMBL" id="CP018866">
    <property type="protein sequence ID" value="AST91774.1"/>
    <property type="molecule type" value="Genomic_DNA"/>
</dbReference>
<name>A0A223KQZ6_9BACI</name>
<dbReference type="KEGG" id="bcoh:BC6307_11030"/>
<keyword evidence="5" id="KW-1133">Transmembrane helix</keyword>
<evidence type="ECO:0000256" key="5">
    <source>
        <dbReference type="SAM" id="Phobius"/>
    </source>
</evidence>
<organism evidence="6 7">
    <name type="scientific">Sutcliffiella cohnii</name>
    <dbReference type="NCBI Taxonomy" id="33932"/>
    <lineage>
        <taxon>Bacteria</taxon>
        <taxon>Bacillati</taxon>
        <taxon>Bacillota</taxon>
        <taxon>Bacilli</taxon>
        <taxon>Bacillales</taxon>
        <taxon>Bacillaceae</taxon>
        <taxon>Sutcliffiella</taxon>
    </lineage>
</organism>
<comment type="similarity">
    <text evidence="2">Belongs to the ZIP transporter (TC 2.A.5) family.</text>
</comment>
<protein>
    <recommendedName>
        <fullName evidence="8">ZIP family metal transporter</fullName>
    </recommendedName>
</protein>
<feature type="transmembrane region" description="Helical" evidence="5">
    <location>
        <begin position="191"/>
        <end position="211"/>
    </location>
</feature>
<dbReference type="GO" id="GO:0005886">
    <property type="term" value="C:plasma membrane"/>
    <property type="evidence" value="ECO:0007669"/>
    <property type="project" value="UniProtKB-SubCell"/>
</dbReference>
<comment type="subcellular location">
    <subcellularLocation>
        <location evidence="1">Cell membrane</location>
        <topology evidence="1">Multi-pass membrane protein</topology>
    </subcellularLocation>
</comment>
<dbReference type="STRING" id="1314751.GCA_001591425_04435"/>
<proteinExistence type="inferred from homology"/>